<evidence type="ECO:0000256" key="1">
    <source>
        <dbReference type="SAM" id="MobiDB-lite"/>
    </source>
</evidence>
<evidence type="ECO:0000313" key="3">
    <source>
        <dbReference type="EMBL" id="PKI43285.1"/>
    </source>
</evidence>
<feature type="compositionally biased region" description="Basic and acidic residues" evidence="1">
    <location>
        <begin position="47"/>
        <end position="76"/>
    </location>
</feature>
<dbReference type="EMBL" id="MTKT01004810">
    <property type="protein sequence ID" value="OWM70145.1"/>
    <property type="molecule type" value="Genomic_DNA"/>
</dbReference>
<reference evidence="4" key="1">
    <citation type="journal article" date="2017" name="Plant J.">
        <title>The pomegranate (Punica granatum L.) genome and the genomics of punicalagin biosynthesis.</title>
        <authorList>
            <person name="Qin G."/>
            <person name="Xu C."/>
            <person name="Ming R."/>
            <person name="Tang H."/>
            <person name="Guyot R."/>
            <person name="Kramer E.M."/>
            <person name="Hu Y."/>
            <person name="Yi X."/>
            <person name="Qi Y."/>
            <person name="Xu X."/>
            <person name="Gao Z."/>
            <person name="Pan H."/>
            <person name="Jian J."/>
            <person name="Tian Y."/>
            <person name="Yue Z."/>
            <person name="Xu Y."/>
        </authorList>
    </citation>
    <scope>NUCLEOTIDE SEQUENCE [LARGE SCALE GENOMIC DNA]</scope>
    <source>
        <strain evidence="4">cv. Dabenzi</strain>
    </source>
</reference>
<organism evidence="2 4">
    <name type="scientific">Punica granatum</name>
    <name type="common">Pomegranate</name>
    <dbReference type="NCBI Taxonomy" id="22663"/>
    <lineage>
        <taxon>Eukaryota</taxon>
        <taxon>Viridiplantae</taxon>
        <taxon>Streptophyta</taxon>
        <taxon>Embryophyta</taxon>
        <taxon>Tracheophyta</taxon>
        <taxon>Spermatophyta</taxon>
        <taxon>Magnoliopsida</taxon>
        <taxon>eudicotyledons</taxon>
        <taxon>Gunneridae</taxon>
        <taxon>Pentapetalae</taxon>
        <taxon>rosids</taxon>
        <taxon>malvids</taxon>
        <taxon>Myrtales</taxon>
        <taxon>Lythraceae</taxon>
        <taxon>Punica</taxon>
    </lineage>
</organism>
<feature type="region of interest" description="Disordered" evidence="1">
    <location>
        <begin position="1"/>
        <end position="20"/>
    </location>
</feature>
<dbReference type="Proteomes" id="UP000233551">
    <property type="component" value="Unassembled WGS sequence"/>
</dbReference>
<reference evidence="3 5" key="3">
    <citation type="submission" date="2017-11" db="EMBL/GenBank/DDBJ databases">
        <title>De-novo sequencing of pomegranate (Punica granatum L.) genome.</title>
        <authorList>
            <person name="Akparov Z."/>
            <person name="Amiraslanov A."/>
            <person name="Hajiyeva S."/>
            <person name="Abbasov M."/>
            <person name="Kaur K."/>
            <person name="Hamwieh A."/>
            <person name="Solovyev V."/>
            <person name="Salamov A."/>
            <person name="Braich B."/>
            <person name="Kosarev P."/>
            <person name="Mahmoud A."/>
            <person name="Hajiyev E."/>
            <person name="Babayeva S."/>
            <person name="Izzatullayeva V."/>
            <person name="Mammadov A."/>
            <person name="Mammadov A."/>
            <person name="Sharifova S."/>
            <person name="Ojaghi J."/>
            <person name="Eynullazada K."/>
            <person name="Bayramov B."/>
            <person name="Abdulazimova A."/>
            <person name="Shahmuradov I."/>
        </authorList>
    </citation>
    <scope>NUCLEOTIDE SEQUENCE [LARGE SCALE GENOMIC DNA]</scope>
    <source>
        <strain evidence="3">AG2017</strain>
        <strain evidence="5">cv. AG2017</strain>
        <tissue evidence="3">Leaf</tissue>
    </source>
</reference>
<name>A0A218WBG8_PUNGR</name>
<comment type="caution">
    <text evidence="2">The sequence shown here is derived from an EMBL/GenBank/DDBJ whole genome shotgun (WGS) entry which is preliminary data.</text>
</comment>
<evidence type="ECO:0000313" key="2">
    <source>
        <dbReference type="EMBL" id="OWM70145.1"/>
    </source>
</evidence>
<protein>
    <submittedName>
        <fullName evidence="2">Uncharacterized protein</fullName>
    </submittedName>
</protein>
<accession>A0A218WBG8</accession>
<dbReference type="Proteomes" id="UP000197138">
    <property type="component" value="Unassembled WGS sequence"/>
</dbReference>
<feature type="compositionally biased region" description="Gly residues" evidence="1">
    <location>
        <begin position="77"/>
        <end position="90"/>
    </location>
</feature>
<reference evidence="2" key="2">
    <citation type="submission" date="2017-06" db="EMBL/GenBank/DDBJ databases">
        <title>The pomegranate genome and the genomics of punicalagin biosynthesis.</title>
        <authorList>
            <person name="Xu C."/>
        </authorList>
    </citation>
    <scope>NUCLEOTIDE SEQUENCE [LARGE SCALE GENOMIC DNA]</scope>
    <source>
        <tissue evidence="2">Fresh leaf</tissue>
    </source>
</reference>
<gene>
    <name evidence="2" type="ORF">CDL15_Pgr025995</name>
    <name evidence="3" type="ORF">CRG98_036371</name>
</gene>
<sequence>MENLRFLSSSSSSSAQVMRFSRSSANPSIFVRKMQLSSDSTTNLASFEREEGLRSEEVEIRDLARTRVSSEERGEEVGGGEGRGEAGGVGQDANEALEGEVGDEVGGGKDLHGGGAGVVTGVEPVLDARAVVDDAGGGHDVEGDGATEEAGHNDVEVVPPHSLPLWMDCPQ</sequence>
<feature type="compositionally biased region" description="Low complexity" evidence="1">
    <location>
        <begin position="8"/>
        <end position="20"/>
    </location>
</feature>
<evidence type="ECO:0000313" key="5">
    <source>
        <dbReference type="Proteomes" id="UP000233551"/>
    </source>
</evidence>
<dbReference type="EMBL" id="PGOL01003064">
    <property type="protein sequence ID" value="PKI43285.1"/>
    <property type="molecule type" value="Genomic_DNA"/>
</dbReference>
<dbReference type="AlphaFoldDB" id="A0A218WBG8"/>
<feature type="region of interest" description="Disordered" evidence="1">
    <location>
        <begin position="134"/>
        <end position="171"/>
    </location>
</feature>
<proteinExistence type="predicted"/>
<feature type="region of interest" description="Disordered" evidence="1">
    <location>
        <begin position="40"/>
        <end position="96"/>
    </location>
</feature>
<evidence type="ECO:0000313" key="4">
    <source>
        <dbReference type="Proteomes" id="UP000197138"/>
    </source>
</evidence>
<keyword evidence="5" id="KW-1185">Reference proteome</keyword>